<dbReference type="AlphaFoldDB" id="A0A821M8R1"/>
<evidence type="ECO:0000259" key="10">
    <source>
        <dbReference type="Pfam" id="PF04083"/>
    </source>
</evidence>
<dbReference type="InterPro" id="IPR025483">
    <property type="entry name" value="Lipase_euk"/>
</dbReference>
<keyword evidence="5" id="KW-0443">Lipid metabolism</keyword>
<evidence type="ECO:0000256" key="1">
    <source>
        <dbReference type="ARBA" id="ARBA00010701"/>
    </source>
</evidence>
<keyword evidence="4 7" id="KW-0442">Lipid degradation</keyword>
<dbReference type="GO" id="GO:0016042">
    <property type="term" value="P:lipid catabolic process"/>
    <property type="evidence" value="ECO:0007669"/>
    <property type="project" value="UniProtKB-KW"/>
</dbReference>
<dbReference type="OrthoDB" id="9974421at2759"/>
<dbReference type="InterPro" id="IPR029058">
    <property type="entry name" value="AB_hydrolase_fold"/>
</dbReference>
<dbReference type="InterPro" id="IPR003386">
    <property type="entry name" value="LACT/PDAT_acylTrfase"/>
</dbReference>
<evidence type="ECO:0000256" key="2">
    <source>
        <dbReference type="ARBA" id="ARBA00022729"/>
    </source>
</evidence>
<protein>
    <recommendedName>
        <fullName evidence="7">Lipase</fullName>
    </recommendedName>
</protein>
<keyword evidence="6" id="KW-0325">Glycoprotein</keyword>
<evidence type="ECO:0000256" key="5">
    <source>
        <dbReference type="ARBA" id="ARBA00023098"/>
    </source>
</evidence>
<comment type="caution">
    <text evidence="11">The sequence shown here is derived from an EMBL/GenBank/DDBJ whole genome shotgun (WGS) entry which is preliminary data.</text>
</comment>
<dbReference type="EMBL" id="CAJOBZ010000002">
    <property type="protein sequence ID" value="CAF4763974.1"/>
    <property type="molecule type" value="Genomic_DNA"/>
</dbReference>
<dbReference type="InterPro" id="IPR006693">
    <property type="entry name" value="AB_hydrolase_lipase"/>
</dbReference>
<proteinExistence type="inferred from homology"/>
<reference evidence="11" key="1">
    <citation type="submission" date="2021-02" db="EMBL/GenBank/DDBJ databases">
        <authorList>
            <person name="Steward A R."/>
        </authorList>
    </citation>
    <scope>NUCLEOTIDE SEQUENCE</scope>
</reference>
<evidence type="ECO:0000256" key="7">
    <source>
        <dbReference type="PIRNR" id="PIRNR000862"/>
    </source>
</evidence>
<keyword evidence="12" id="KW-1185">Reference proteome</keyword>
<evidence type="ECO:0000313" key="12">
    <source>
        <dbReference type="Proteomes" id="UP000663880"/>
    </source>
</evidence>
<dbReference type="SUPFAM" id="SSF53474">
    <property type="entry name" value="alpha/beta-Hydrolases"/>
    <property type="match status" value="1"/>
</dbReference>
<evidence type="ECO:0000256" key="6">
    <source>
        <dbReference type="ARBA" id="ARBA00023180"/>
    </source>
</evidence>
<gene>
    <name evidence="11" type="ORF">PMACD_LOCUS1459</name>
</gene>
<dbReference type="Proteomes" id="UP000663880">
    <property type="component" value="Unassembled WGS sequence"/>
</dbReference>
<organism evidence="11 12">
    <name type="scientific">Pieris macdunnoughi</name>
    <dbReference type="NCBI Taxonomy" id="345717"/>
    <lineage>
        <taxon>Eukaryota</taxon>
        <taxon>Metazoa</taxon>
        <taxon>Ecdysozoa</taxon>
        <taxon>Arthropoda</taxon>
        <taxon>Hexapoda</taxon>
        <taxon>Insecta</taxon>
        <taxon>Pterygota</taxon>
        <taxon>Neoptera</taxon>
        <taxon>Endopterygota</taxon>
        <taxon>Lepidoptera</taxon>
        <taxon>Glossata</taxon>
        <taxon>Ditrysia</taxon>
        <taxon>Papilionoidea</taxon>
        <taxon>Pieridae</taxon>
        <taxon>Pierinae</taxon>
        <taxon>Pieris</taxon>
    </lineage>
</organism>
<feature type="signal peptide" evidence="9">
    <location>
        <begin position="1"/>
        <end position="17"/>
    </location>
</feature>
<dbReference type="Pfam" id="PF04083">
    <property type="entry name" value="Abhydro_lipase"/>
    <property type="match status" value="1"/>
</dbReference>
<name>A0A821M8R1_9NEOP</name>
<feature type="active site" description="Charge relay system" evidence="8">
    <location>
        <position position="329"/>
    </location>
</feature>
<keyword evidence="3 7" id="KW-0378">Hydrolase</keyword>
<evidence type="ECO:0000256" key="4">
    <source>
        <dbReference type="ARBA" id="ARBA00022963"/>
    </source>
</evidence>
<evidence type="ECO:0000313" key="11">
    <source>
        <dbReference type="EMBL" id="CAF4763974.1"/>
    </source>
</evidence>
<evidence type="ECO:0000256" key="3">
    <source>
        <dbReference type="ARBA" id="ARBA00022801"/>
    </source>
</evidence>
<accession>A0A821M8R1</accession>
<dbReference type="PIRSF" id="PIRSF000862">
    <property type="entry name" value="Steryl_ester_lip"/>
    <property type="match status" value="1"/>
</dbReference>
<dbReference type="GO" id="GO:0016788">
    <property type="term" value="F:hydrolase activity, acting on ester bonds"/>
    <property type="evidence" value="ECO:0007669"/>
    <property type="project" value="InterPro"/>
</dbReference>
<comment type="similarity">
    <text evidence="1 7">Belongs to the AB hydrolase superfamily. Lipase family.</text>
</comment>
<feature type="domain" description="Partial AB-hydrolase lipase" evidence="10">
    <location>
        <begin position="28"/>
        <end position="92"/>
    </location>
</feature>
<dbReference type="Pfam" id="PF02450">
    <property type="entry name" value="LCAT"/>
    <property type="match status" value="1"/>
</dbReference>
<dbReference type="PANTHER" id="PTHR11005">
    <property type="entry name" value="LYSOSOMAL ACID LIPASE-RELATED"/>
    <property type="match status" value="1"/>
</dbReference>
<dbReference type="GO" id="GO:0008374">
    <property type="term" value="F:O-acyltransferase activity"/>
    <property type="evidence" value="ECO:0007669"/>
    <property type="project" value="InterPro"/>
</dbReference>
<sequence length="394" mass="44523">MFTLSFAIFTLHAFTNAQLLPKEAYATVPQLISSAGYPVNKYRVTTEDGYILQMYRIPAGRRTARRSDNVKGKRPVLLMHGLMGSSDNFLIMGPNKSLGYMLADAGYDVWLGNMRGTVHSSHKNLTRRDAKFWDFSFDEHGKYDLPAIIDKVLSVTKLDNLFYIGHSMGTTSFFVMMSEKPEYNEKIVAFIALSPAVYVGTIKPIIQLLLRDLNLTNRMRAQGIYSSEIVKNQWQSIATTCMGRKIEENMCVRFVALLVGENDAEVDLSMLPVIIARVQPASWQQYEHYGKIVESGVFTAWENGFNGTIRPYNLSNVKVPVEIIYGENDQLVHKTQVLRLAEELKAIGVLEDVRSACSCPKWNHLDFVVAKNVGKLLNKPLVKDVNRLYNKYGS</sequence>
<feature type="active site" description="Nucleophile" evidence="8">
    <location>
        <position position="167"/>
    </location>
</feature>
<dbReference type="Gene3D" id="3.40.50.1820">
    <property type="entry name" value="alpha/beta hydrolase"/>
    <property type="match status" value="1"/>
</dbReference>
<evidence type="ECO:0000256" key="9">
    <source>
        <dbReference type="SAM" id="SignalP"/>
    </source>
</evidence>
<feature type="active site" description="Charge relay system" evidence="8">
    <location>
        <position position="364"/>
    </location>
</feature>
<feature type="chain" id="PRO_5032275981" description="Lipase" evidence="9">
    <location>
        <begin position="18"/>
        <end position="394"/>
    </location>
</feature>
<evidence type="ECO:0000256" key="8">
    <source>
        <dbReference type="PIRSR" id="PIRSR000862-1"/>
    </source>
</evidence>
<dbReference type="FunFam" id="3.40.50.1820:FF:000057">
    <property type="entry name" value="Lipase"/>
    <property type="match status" value="1"/>
</dbReference>
<keyword evidence="2 9" id="KW-0732">Signal</keyword>